<dbReference type="AlphaFoldDB" id="A0A7S3YY94"/>
<dbReference type="EMBL" id="HBIV01024467">
    <property type="protein sequence ID" value="CAE0665963.1"/>
    <property type="molecule type" value="Transcribed_RNA"/>
</dbReference>
<feature type="domain" description="Glycosyl hydrolase family 32 C-terminal" evidence="1">
    <location>
        <begin position="52"/>
        <end position="214"/>
    </location>
</feature>
<dbReference type="SUPFAM" id="SSF49899">
    <property type="entry name" value="Concanavalin A-like lectins/glucanases"/>
    <property type="match status" value="1"/>
</dbReference>
<reference evidence="2" key="1">
    <citation type="submission" date="2021-01" db="EMBL/GenBank/DDBJ databases">
        <authorList>
            <person name="Corre E."/>
            <person name="Pelletier E."/>
            <person name="Niang G."/>
            <person name="Scheremetjew M."/>
            <person name="Finn R."/>
            <person name="Kale V."/>
            <person name="Holt S."/>
            <person name="Cochrane G."/>
            <person name="Meng A."/>
            <person name="Brown T."/>
            <person name="Cohen L."/>
        </authorList>
    </citation>
    <scope>NUCLEOTIDE SEQUENCE</scope>
    <source>
        <strain evidence="2">CCCM811</strain>
    </source>
</reference>
<proteinExistence type="predicted"/>
<evidence type="ECO:0000259" key="1">
    <source>
        <dbReference type="Pfam" id="PF08244"/>
    </source>
</evidence>
<gene>
    <name evidence="2" type="ORF">LGLO00237_LOCUS17569</name>
</gene>
<dbReference type="InterPro" id="IPR013320">
    <property type="entry name" value="ConA-like_dom_sf"/>
</dbReference>
<organism evidence="2">
    <name type="scientific">Lotharella globosa</name>
    <dbReference type="NCBI Taxonomy" id="91324"/>
    <lineage>
        <taxon>Eukaryota</taxon>
        <taxon>Sar</taxon>
        <taxon>Rhizaria</taxon>
        <taxon>Cercozoa</taxon>
        <taxon>Chlorarachniophyceae</taxon>
        <taxon>Lotharella</taxon>
    </lineage>
</organism>
<name>A0A7S3YY94_9EUKA</name>
<evidence type="ECO:0000313" key="2">
    <source>
        <dbReference type="EMBL" id="CAE0665963.1"/>
    </source>
</evidence>
<accession>A0A7S3YY94</accession>
<dbReference type="InterPro" id="IPR013189">
    <property type="entry name" value="Glyco_hydro_32_C"/>
</dbReference>
<protein>
    <recommendedName>
        <fullName evidence="1">Glycosyl hydrolase family 32 C-terminal domain-containing protein</fullName>
    </recommendedName>
</protein>
<sequence length="258" mass="28082">MHASTQRRYMSEMQTALALPRDTWLDRAGTLRQTFVPELAALRVLPEISDTLQLSPTVSNGTRIPGIVEIPGILGHQMEIKATIYLNSTADDDLGSSTEIGVAVLGDSGWAAHVAIGINISATVEGSHVFIDRRSIGNNTHLRDIRAAPLGRVAPRDEDGDENKDDYTVDSYEFHIIVDHSIITTIINNHTALTVEVYPESLASMRVGAYAIHHSTSAEHGSAARTCDEVEACCVTMGFEGWFLQRPGDVGMDLEEIS</sequence>
<dbReference type="Gene3D" id="2.60.120.560">
    <property type="entry name" value="Exo-inulinase, domain 1"/>
    <property type="match status" value="1"/>
</dbReference>
<dbReference type="Pfam" id="PF08244">
    <property type="entry name" value="Glyco_hydro_32C"/>
    <property type="match status" value="1"/>
</dbReference>